<keyword evidence="2" id="KW-0436">Ligase</keyword>
<feature type="domain" description="AMP-binding enzyme C-terminal" evidence="8">
    <location>
        <begin position="465"/>
        <end position="551"/>
    </location>
</feature>
<accession>A0A194S717</accession>
<evidence type="ECO:0000259" key="7">
    <source>
        <dbReference type="Pfam" id="PF00501"/>
    </source>
</evidence>
<dbReference type="InterPro" id="IPR000873">
    <property type="entry name" value="AMP-dep_synth/lig_dom"/>
</dbReference>
<name>A0A194S717_RHOGW</name>
<dbReference type="InterPro" id="IPR042099">
    <property type="entry name" value="ANL_N_sf"/>
</dbReference>
<sequence>MPSEFDYATICAKYGNGIPCPDDFSFPSAVVDKWAQAQPDQLAFHWVSHDFGHERKMTYADLSDLSHRAARAFADSGLVKGDRVLIQLPRVLEFWVAALGLMRIGAVPVPGTSLLVGKDLEFRATAARAQAFVGDAESCGRFGQVAHKVGVSRVFQVRTDGDGGLGEGRIDFQQAVERVAKGTKCDVEHRKSDLAIIFFTSGTTGQPKMVLLEAEYLLGHFITGLWYRLKPGKLFLCMADLGWAKATYGSFATLNMGATYFVQPPAPGNFTPNQLIDALHRYPIESLCCPPTIYRSLVSSSAKVYYKAHPPRALNHCVGAGEPLNPGVIKEFRDLTGGLEVKDGYGQSETVLCIGNWEGVEVREGSMGKVGPFFIAGIVDDDGRELATGEEGSIAIRTDTGGGAHWIFKGYVKNGKVDKRERSHGGKTWYMTGDRGVLDKDGYFWFVGRDDDVITTSGYRVGPFEVESALKLHPAVAESAAVGSPDLARGELVKAFVILSEEYRDKIRPGTKDEKDLILDIQTMFKQNTGPYKVPREIEFVETLPKTVSGKIRRVELRDLEKERKKDVLQQIKSKL</sequence>
<feature type="domain" description="AMP-dependent synthetase/ligase" evidence="7">
    <location>
        <begin position="32"/>
        <end position="411"/>
    </location>
</feature>
<keyword evidence="10" id="KW-1185">Reference proteome</keyword>
<dbReference type="GO" id="GO:0004321">
    <property type="term" value="F:fatty-acyl-CoA synthase activity"/>
    <property type="evidence" value="ECO:0007669"/>
    <property type="project" value="TreeGrafter"/>
</dbReference>
<dbReference type="InterPro" id="IPR045851">
    <property type="entry name" value="AMP-bd_C_sf"/>
</dbReference>
<organism evidence="9 10">
    <name type="scientific">Rhodotorula graminis (strain WP1)</name>
    <dbReference type="NCBI Taxonomy" id="578459"/>
    <lineage>
        <taxon>Eukaryota</taxon>
        <taxon>Fungi</taxon>
        <taxon>Dikarya</taxon>
        <taxon>Basidiomycota</taxon>
        <taxon>Pucciniomycotina</taxon>
        <taxon>Microbotryomycetes</taxon>
        <taxon>Sporidiobolales</taxon>
        <taxon>Sporidiobolaceae</taxon>
        <taxon>Rhodotorula</taxon>
    </lineage>
</organism>
<dbReference type="GO" id="GO:0006633">
    <property type="term" value="P:fatty acid biosynthetic process"/>
    <property type="evidence" value="ECO:0007669"/>
    <property type="project" value="TreeGrafter"/>
</dbReference>
<dbReference type="GeneID" id="28979011"/>
<dbReference type="Pfam" id="PF13193">
    <property type="entry name" value="AMP-binding_C"/>
    <property type="match status" value="1"/>
</dbReference>
<comment type="catalytic activity">
    <reaction evidence="6">
        <text>a medium-chain fatty acid + ATP + CoA = a medium-chain fatty acyl-CoA + AMP + diphosphate</text>
        <dbReference type="Rhea" id="RHEA:48340"/>
        <dbReference type="ChEBI" id="CHEBI:30616"/>
        <dbReference type="ChEBI" id="CHEBI:33019"/>
        <dbReference type="ChEBI" id="CHEBI:57287"/>
        <dbReference type="ChEBI" id="CHEBI:59558"/>
        <dbReference type="ChEBI" id="CHEBI:90546"/>
        <dbReference type="ChEBI" id="CHEBI:456215"/>
        <dbReference type="EC" id="6.2.1.2"/>
    </reaction>
    <physiologicalReaction direction="left-to-right" evidence="6">
        <dbReference type="Rhea" id="RHEA:48341"/>
    </physiologicalReaction>
</comment>
<comment type="similarity">
    <text evidence="1">Belongs to the ATP-dependent AMP-binding enzyme family.</text>
</comment>
<dbReference type="EC" id="6.2.1.2" evidence="5"/>
<dbReference type="InterPro" id="IPR025110">
    <property type="entry name" value="AMP-bd_C"/>
</dbReference>
<reference evidence="9 10" key="1">
    <citation type="journal article" date="2015" name="Front. Microbiol.">
        <title>Genome sequence of the plant growth promoting endophytic yeast Rhodotorula graminis WP1.</title>
        <authorList>
            <person name="Firrincieli A."/>
            <person name="Otillar R."/>
            <person name="Salamov A."/>
            <person name="Schmutz J."/>
            <person name="Khan Z."/>
            <person name="Redman R.S."/>
            <person name="Fleck N.D."/>
            <person name="Lindquist E."/>
            <person name="Grigoriev I.V."/>
            <person name="Doty S.L."/>
        </authorList>
    </citation>
    <scope>NUCLEOTIDE SEQUENCE [LARGE SCALE GENOMIC DNA]</scope>
    <source>
        <strain evidence="9 10">WP1</strain>
    </source>
</reference>
<dbReference type="GO" id="GO:0006637">
    <property type="term" value="P:acyl-CoA metabolic process"/>
    <property type="evidence" value="ECO:0007669"/>
    <property type="project" value="TreeGrafter"/>
</dbReference>
<dbReference type="GO" id="GO:0031956">
    <property type="term" value="F:medium-chain fatty acid-CoA ligase activity"/>
    <property type="evidence" value="ECO:0007669"/>
    <property type="project" value="UniProtKB-EC"/>
</dbReference>
<dbReference type="EMBL" id="KQ474076">
    <property type="protein sequence ID" value="KPV76339.1"/>
    <property type="molecule type" value="Genomic_DNA"/>
</dbReference>
<dbReference type="PANTHER" id="PTHR43605:SF10">
    <property type="entry name" value="ACYL-COA SYNTHETASE MEDIUM CHAIN FAMILY MEMBER 3"/>
    <property type="match status" value="1"/>
</dbReference>
<dbReference type="InterPro" id="IPR051087">
    <property type="entry name" value="Mitochondrial_ACSM"/>
</dbReference>
<dbReference type="Proteomes" id="UP000053890">
    <property type="component" value="Unassembled WGS sequence"/>
</dbReference>
<keyword evidence="4" id="KW-0067">ATP-binding</keyword>
<dbReference type="STRING" id="578459.A0A194S717"/>
<evidence type="ECO:0000256" key="2">
    <source>
        <dbReference type="ARBA" id="ARBA00022598"/>
    </source>
</evidence>
<dbReference type="SUPFAM" id="SSF56801">
    <property type="entry name" value="Acetyl-CoA synthetase-like"/>
    <property type="match status" value="1"/>
</dbReference>
<dbReference type="PROSITE" id="PS00455">
    <property type="entry name" value="AMP_BINDING"/>
    <property type="match status" value="1"/>
</dbReference>
<dbReference type="InterPro" id="IPR020845">
    <property type="entry name" value="AMP-binding_CS"/>
</dbReference>
<dbReference type="Gene3D" id="3.40.50.12780">
    <property type="entry name" value="N-terminal domain of ligase-like"/>
    <property type="match status" value="1"/>
</dbReference>
<evidence type="ECO:0000259" key="8">
    <source>
        <dbReference type="Pfam" id="PF13193"/>
    </source>
</evidence>
<dbReference type="OrthoDB" id="6614653at2759"/>
<dbReference type="OMA" id="HAWSNLF"/>
<evidence type="ECO:0000256" key="5">
    <source>
        <dbReference type="ARBA" id="ARBA00039009"/>
    </source>
</evidence>
<evidence type="ECO:0000256" key="1">
    <source>
        <dbReference type="ARBA" id="ARBA00006432"/>
    </source>
</evidence>
<evidence type="ECO:0000256" key="6">
    <source>
        <dbReference type="ARBA" id="ARBA00048477"/>
    </source>
</evidence>
<evidence type="ECO:0000256" key="4">
    <source>
        <dbReference type="ARBA" id="ARBA00022840"/>
    </source>
</evidence>
<proteinExistence type="inferred from homology"/>
<dbReference type="GO" id="GO:0005524">
    <property type="term" value="F:ATP binding"/>
    <property type="evidence" value="ECO:0007669"/>
    <property type="project" value="UniProtKB-KW"/>
</dbReference>
<gene>
    <name evidence="9" type="ORF">RHOBADRAFT_64730</name>
</gene>
<protein>
    <recommendedName>
        <fullName evidence="5">medium-chain acyl-CoA ligase</fullName>
        <ecNumber evidence="5">6.2.1.2</ecNumber>
    </recommendedName>
</protein>
<keyword evidence="3" id="KW-0547">Nucleotide-binding</keyword>
<dbReference type="Gene3D" id="3.30.300.30">
    <property type="match status" value="1"/>
</dbReference>
<dbReference type="FunFam" id="3.30.300.30:FF:000005">
    <property type="entry name" value="Acyl-coenzyme A synthetase ACSM5, mitochondrial"/>
    <property type="match status" value="1"/>
</dbReference>
<evidence type="ECO:0000313" key="9">
    <source>
        <dbReference type="EMBL" id="KPV76339.1"/>
    </source>
</evidence>
<dbReference type="Pfam" id="PF00501">
    <property type="entry name" value="AMP-binding"/>
    <property type="match status" value="1"/>
</dbReference>
<dbReference type="AlphaFoldDB" id="A0A194S717"/>
<evidence type="ECO:0000313" key="10">
    <source>
        <dbReference type="Proteomes" id="UP000053890"/>
    </source>
</evidence>
<dbReference type="RefSeq" id="XP_018272388.1">
    <property type="nucleotide sequence ID" value="XM_018418564.1"/>
</dbReference>
<evidence type="ECO:0000256" key="3">
    <source>
        <dbReference type="ARBA" id="ARBA00022741"/>
    </source>
</evidence>
<dbReference type="PANTHER" id="PTHR43605">
    <property type="entry name" value="ACYL-COENZYME A SYNTHETASE"/>
    <property type="match status" value="1"/>
</dbReference>